<dbReference type="PANTHER" id="PTHR36985">
    <property type="entry name" value="TRANSLOCATION AND ASSEMBLY MODULE SUBUNIT TAMB"/>
    <property type="match status" value="1"/>
</dbReference>
<dbReference type="Proteomes" id="UP000256321">
    <property type="component" value="Unassembled WGS sequence"/>
</dbReference>
<evidence type="ECO:0000256" key="4">
    <source>
        <dbReference type="ARBA" id="ARBA00023136"/>
    </source>
</evidence>
<protein>
    <submittedName>
        <fullName evidence="7">Translocation/assembly module TamB domain-containing protein</fullName>
    </submittedName>
</protein>
<dbReference type="PANTHER" id="PTHR36985:SF1">
    <property type="entry name" value="TRANSLOCATION AND ASSEMBLY MODULE SUBUNIT TAMB"/>
    <property type="match status" value="1"/>
</dbReference>
<feature type="domain" description="Translocation and assembly module TamB C-terminal" evidence="6">
    <location>
        <begin position="1086"/>
        <end position="1487"/>
    </location>
</feature>
<evidence type="ECO:0000256" key="1">
    <source>
        <dbReference type="ARBA" id="ARBA00004167"/>
    </source>
</evidence>
<dbReference type="InterPro" id="IPR007452">
    <property type="entry name" value="TamB_C"/>
</dbReference>
<gene>
    <name evidence="8" type="ORF">DWU89_10945</name>
    <name evidence="7" type="ORF">H8784_10675</name>
</gene>
<keyword evidence="4 5" id="KW-0472">Membrane</keyword>
<proteinExistence type="predicted"/>
<evidence type="ECO:0000313" key="9">
    <source>
        <dbReference type="Proteomes" id="UP000256321"/>
    </source>
</evidence>
<reference evidence="8 9" key="1">
    <citation type="submission" date="2018-07" db="EMBL/GenBank/DDBJ databases">
        <title>Parabacteroides acidifaciens nov. sp., isolated from human feces.</title>
        <authorList>
            <person name="Wang Y.J."/>
        </authorList>
    </citation>
    <scope>NUCLEOTIDE SEQUENCE [LARGE SCALE GENOMIC DNA]</scope>
    <source>
        <strain evidence="8 9">426-9</strain>
    </source>
</reference>
<dbReference type="Proteomes" id="UP000629596">
    <property type="component" value="Unassembled WGS sequence"/>
</dbReference>
<comment type="subcellular location">
    <subcellularLocation>
        <location evidence="1">Membrane</location>
        <topology evidence="1">Single-pass membrane protein</topology>
    </subcellularLocation>
</comment>
<name>A0A3D8HET2_9BACT</name>
<dbReference type="EMBL" id="JACRTI010000023">
    <property type="protein sequence ID" value="MBC8602178.1"/>
    <property type="molecule type" value="Genomic_DNA"/>
</dbReference>
<dbReference type="GO" id="GO:0005886">
    <property type="term" value="C:plasma membrane"/>
    <property type="evidence" value="ECO:0007669"/>
    <property type="project" value="InterPro"/>
</dbReference>
<keyword evidence="10" id="KW-1185">Reference proteome</keyword>
<evidence type="ECO:0000256" key="3">
    <source>
        <dbReference type="ARBA" id="ARBA00022989"/>
    </source>
</evidence>
<evidence type="ECO:0000256" key="5">
    <source>
        <dbReference type="SAM" id="Phobius"/>
    </source>
</evidence>
<reference evidence="7 10" key="2">
    <citation type="submission" date="2020-08" db="EMBL/GenBank/DDBJ databases">
        <title>Genome public.</title>
        <authorList>
            <person name="Liu C."/>
            <person name="Sun Q."/>
        </authorList>
    </citation>
    <scope>NUCLEOTIDE SEQUENCE [LARGE SCALE GENOMIC DNA]</scope>
    <source>
        <strain evidence="7 10">426_9</strain>
    </source>
</reference>
<comment type="caution">
    <text evidence="8">The sequence shown here is derived from an EMBL/GenBank/DDBJ whole genome shotgun (WGS) entry which is preliminary data.</text>
</comment>
<dbReference type="Pfam" id="PF04357">
    <property type="entry name" value="TamB"/>
    <property type="match status" value="1"/>
</dbReference>
<dbReference type="RefSeq" id="WP_115499685.1">
    <property type="nucleotide sequence ID" value="NZ_JACRTI010000023.1"/>
</dbReference>
<dbReference type="GO" id="GO:0009306">
    <property type="term" value="P:protein secretion"/>
    <property type="evidence" value="ECO:0007669"/>
    <property type="project" value="InterPro"/>
</dbReference>
<evidence type="ECO:0000313" key="10">
    <source>
        <dbReference type="Proteomes" id="UP000629596"/>
    </source>
</evidence>
<sequence length="1537" mass="170220">MRRWMKRIGIVCLIPVVLVILISVLLYIPPFQNFAVRLATKYASEATGMDIGIGQIRLSFPLNLTVRDVQVVASPDTLLLLESFQVNIRPMPLLKKEVLVDAIDLRGVKVNSGKLIEGMEIKGVLGKLYAKADRIDLGKETARLNKIDLSDTAITLMMNDTTTKEDTASTAVNWKLLLDEINLDRVAFAMQMPDDSLRLSTYIDKAGLTEGLVDLGLARYSAARFLLSGSSLGYDGSYGDPTPGFDPSHIALSDVNIKIDSLLYGGRDISAQIKEFSANDRSGLVLSSLTGNIHSDSTTIQVPGLLLKTPYSDVRLLATIPWSTFDEKPGGSLHTMLTASVGKEDVFIFAGPLPDDFKQAYPKESISLTAGVEGNLAALRLRQLKGKLPGVFDLNATGEVKAVTDSIRRNGKLQLNAETGNLDFILTMLPASERSRYNLPVMKLTGEAALQNQEYKADLLLTQDQGKVKLAARYNPVRESYEADLQVDSLKPTDFLPKDSLYYLAATIRAEGKGYDPFLASTWAKVDGKISNIEYGTYAVSDVKLDGSLEKNLLKFDLLSHYPLAKMDMSLNATLHKKKVEAMLIADVQNFDLYGMHLMNDSLATSFQLFAEAETDMGKNNLLDVTLGNWELVSPTGKFHPKTLTLHARSDKDTTRVSFHAGDLGIMLTGNADIETMADKFTKINEGLTRQLERDSMIDIPAFQPLLPDMNLKITAGKDNPIYNILQQYTISFDDLNIEASTSPEQGFFLDADLANLMQDTTRIDTICLIVHQDSLGLLYDTRVIKTKYRKQQPFTAGLKGQIRNTFADAELRYTDGQGKTGILLGARIDKEREGFRLHLFPEEPILAFRPFKLNADNYVLYRNIKDIAANVRLTGENNASLWIHSLAGGDGMQEIHAELSQIDLDAITKGFPDLPSMRGMLSADLQYAPSDSSFMVVADAHIDSLFYEDGRVGELMFNTVYLPLSDKEHQVDIHLFRDREEIAAINAYYRMGKTDYLDGNMDITALPLDMVNPFIPENMAKLTGDLQGELAITGSTSAPEVNGYIRMDSSSVFVTAVGSSFRFDKQEIKIKDNLISFNQYNIYASGTNPFVIDGTIDIHNPSRMMANLKLSAHDMQLLNVKRNKESMVYGKLLVNLNSTVKGPLDALVMRGDLQLLGGTNVTYVMQDSPLTAQDRLADLVTFTDFSDTLMMRRHRTEAPLPIGSLDMLMTIRIDQAVRLNADITPDQSSRVELEGGGDLSFQYTTQGEMILNGRYTLSGGMVKYAMPIIPLKEFTIQDGSYVQWSGNPMDPMLNLTATERMRASVTQDDGSSRLVTFNVGVAIKQTLENLQLQFILSAPEDQSMQQELDKMDEGQRSQIAVTMLVTGMYLNMSDVGGGGKKPSLDMGAALNSFLQSEINNIAGSALKSVDITLGMEQYDQNGTGAGGERTDFSFRFAKRFYNDRISIILGGRVSTGQDVNAGQSQQFIDNVSIEYRLDGSGTRYIKLFHDKNYESLLEGEITETGAGIVLRKKMLHLRELFIFKKNKPKPVAEEKH</sequence>
<feature type="transmembrane region" description="Helical" evidence="5">
    <location>
        <begin position="7"/>
        <end position="28"/>
    </location>
</feature>
<keyword evidence="2 5" id="KW-0812">Transmembrane</keyword>
<accession>A0A3D8HET2</accession>
<keyword evidence="3 5" id="KW-1133">Transmembrane helix</keyword>
<evidence type="ECO:0000256" key="2">
    <source>
        <dbReference type="ARBA" id="ARBA00022692"/>
    </source>
</evidence>
<organism evidence="8 9">
    <name type="scientific">Parabacteroides acidifaciens</name>
    <dbReference type="NCBI Taxonomy" id="2290935"/>
    <lineage>
        <taxon>Bacteria</taxon>
        <taxon>Pseudomonadati</taxon>
        <taxon>Bacteroidota</taxon>
        <taxon>Bacteroidia</taxon>
        <taxon>Bacteroidales</taxon>
        <taxon>Tannerellaceae</taxon>
        <taxon>Parabacteroides</taxon>
    </lineage>
</organism>
<dbReference type="EMBL" id="QREV01000023">
    <property type="protein sequence ID" value="RDU49077.1"/>
    <property type="molecule type" value="Genomic_DNA"/>
</dbReference>
<evidence type="ECO:0000259" key="6">
    <source>
        <dbReference type="Pfam" id="PF04357"/>
    </source>
</evidence>
<evidence type="ECO:0000313" key="7">
    <source>
        <dbReference type="EMBL" id="MBC8602178.1"/>
    </source>
</evidence>
<evidence type="ECO:0000313" key="8">
    <source>
        <dbReference type="EMBL" id="RDU49077.1"/>
    </source>
</evidence>